<sequence>MSHWLREQLTLTLPLAMHALQAALDAATEQQVKVSLVIVDGSGLPIQTAHMDGAPRPAHAIALRKALTAAGFGIATADWDQRLERCSKAVRNGLPLQPGMALFGGGEPLCHAGQVIGAIGVSGASEAIDTLCAKAAANHVTTLLQP</sequence>
<dbReference type="AlphaFoldDB" id="A0A8I1JMC6"/>
<dbReference type="RefSeq" id="WP_104886247.1">
    <property type="nucleotide sequence ID" value="NZ_JAEHTE010000037.1"/>
</dbReference>
<evidence type="ECO:0000313" key="1">
    <source>
        <dbReference type="EMBL" id="MBI6886764.1"/>
    </source>
</evidence>
<gene>
    <name evidence="1" type="ORF">JEU22_22940</name>
</gene>
<accession>A0A8I1JMC6</accession>
<dbReference type="Proteomes" id="UP000637061">
    <property type="component" value="Unassembled WGS sequence"/>
</dbReference>
<reference evidence="1" key="1">
    <citation type="submission" date="2020-12" db="EMBL/GenBank/DDBJ databases">
        <title>Enhanced detection system for hospital associated transmission using whole genome sequencing surveillance.</title>
        <authorList>
            <person name="Harrison L.H."/>
            <person name="Van Tyne D."/>
            <person name="Marsh J.W."/>
            <person name="Griffith M.P."/>
            <person name="Snyder D.J."/>
            <person name="Cooper V.S."/>
            <person name="Mustapha M."/>
        </authorList>
    </citation>
    <scope>NUCLEOTIDE SEQUENCE</scope>
    <source>
        <strain evidence="1">PSB00042</strain>
    </source>
</reference>
<dbReference type="PANTHER" id="PTHR34309:SF1">
    <property type="entry name" value="PROTEIN GLCG"/>
    <property type="match status" value="1"/>
</dbReference>
<dbReference type="EMBL" id="JAEHTE010000037">
    <property type="protein sequence ID" value="MBI6886764.1"/>
    <property type="molecule type" value="Genomic_DNA"/>
</dbReference>
<dbReference type="Pfam" id="PF03928">
    <property type="entry name" value="HbpS-like"/>
    <property type="match status" value="1"/>
</dbReference>
<protein>
    <submittedName>
        <fullName evidence="1">Heme-binding protein</fullName>
    </submittedName>
</protein>
<dbReference type="PANTHER" id="PTHR34309">
    <property type="entry name" value="SLR1406 PROTEIN"/>
    <property type="match status" value="1"/>
</dbReference>
<dbReference type="SUPFAM" id="SSF143744">
    <property type="entry name" value="GlcG-like"/>
    <property type="match status" value="1"/>
</dbReference>
<evidence type="ECO:0000313" key="2">
    <source>
        <dbReference type="Proteomes" id="UP000637061"/>
    </source>
</evidence>
<proteinExistence type="predicted"/>
<dbReference type="InterPro" id="IPR038084">
    <property type="entry name" value="PduO/GlcC-like_sf"/>
</dbReference>
<dbReference type="InterPro" id="IPR052517">
    <property type="entry name" value="GlcG_carb_metab_protein"/>
</dbReference>
<organism evidence="1 2">
    <name type="scientific">Pseudomonas putida</name>
    <name type="common">Arthrobacter siderocapsulatus</name>
    <dbReference type="NCBI Taxonomy" id="303"/>
    <lineage>
        <taxon>Bacteria</taxon>
        <taxon>Pseudomonadati</taxon>
        <taxon>Pseudomonadota</taxon>
        <taxon>Gammaproteobacteria</taxon>
        <taxon>Pseudomonadales</taxon>
        <taxon>Pseudomonadaceae</taxon>
        <taxon>Pseudomonas</taxon>
    </lineage>
</organism>
<dbReference type="Gene3D" id="3.30.450.150">
    <property type="entry name" value="Haem-degrading domain"/>
    <property type="match status" value="1"/>
</dbReference>
<name>A0A8I1JMC6_PSEPU</name>
<comment type="caution">
    <text evidence="1">The sequence shown here is derived from an EMBL/GenBank/DDBJ whole genome shotgun (WGS) entry which is preliminary data.</text>
</comment>
<dbReference type="InterPro" id="IPR005624">
    <property type="entry name" value="PduO/GlcC-like"/>
</dbReference>